<evidence type="ECO:0000259" key="11">
    <source>
        <dbReference type="Pfam" id="PF25994"/>
    </source>
</evidence>
<keyword evidence="8 10" id="KW-0472">Membrane</keyword>
<dbReference type="InterPro" id="IPR058781">
    <property type="entry name" value="HH_AprE-like"/>
</dbReference>
<evidence type="ECO:0000256" key="10">
    <source>
        <dbReference type="SAM" id="Phobius"/>
    </source>
</evidence>
<evidence type="ECO:0000256" key="1">
    <source>
        <dbReference type="ARBA" id="ARBA00004377"/>
    </source>
</evidence>
<evidence type="ECO:0000256" key="4">
    <source>
        <dbReference type="ARBA" id="ARBA00022475"/>
    </source>
</evidence>
<dbReference type="Proteomes" id="UP000614424">
    <property type="component" value="Unassembled WGS sequence"/>
</dbReference>
<dbReference type="EMBL" id="JACNJZ010000151">
    <property type="protein sequence ID" value="MBC8318347.1"/>
    <property type="molecule type" value="Genomic_DNA"/>
</dbReference>
<dbReference type="AlphaFoldDB" id="A0A8J6NEU7"/>
<evidence type="ECO:0000256" key="8">
    <source>
        <dbReference type="ARBA" id="ARBA00023136"/>
    </source>
</evidence>
<comment type="subcellular location">
    <subcellularLocation>
        <location evidence="1">Cell inner membrane</location>
        <topology evidence="1">Single-pass membrane protein</topology>
    </subcellularLocation>
</comment>
<gene>
    <name evidence="13" type="ORF">H8E41_10615</name>
</gene>
<keyword evidence="3" id="KW-0813">Transport</keyword>
<organism evidence="13 14">
    <name type="scientific">Candidatus Desulfobia pelagia</name>
    <dbReference type="NCBI Taxonomy" id="2841692"/>
    <lineage>
        <taxon>Bacteria</taxon>
        <taxon>Pseudomonadati</taxon>
        <taxon>Thermodesulfobacteriota</taxon>
        <taxon>Desulfobulbia</taxon>
        <taxon>Desulfobulbales</taxon>
        <taxon>Desulfobulbaceae</taxon>
        <taxon>Candidatus Desulfobia</taxon>
    </lineage>
</organism>
<keyword evidence="5" id="KW-0997">Cell inner membrane</keyword>
<evidence type="ECO:0000313" key="14">
    <source>
        <dbReference type="Proteomes" id="UP000614424"/>
    </source>
</evidence>
<feature type="coiled-coil region" evidence="9">
    <location>
        <begin position="154"/>
        <end position="195"/>
    </location>
</feature>
<protein>
    <submittedName>
        <fullName evidence="13">HlyD family type I secretion periplasmic adaptor subunit</fullName>
    </submittedName>
</protein>
<sequence>MAARDVDYSTDIRASILAQTPRKAGIILWLVAGLFIIALLWAAFSEIDEVTRGDGKVIPSSQIQVIQNLEGGILSEILVGVGNMVNKGQLLLKIDQTRFSSSFQENRQKYLYYKAKAARLQAEAEGLPFQLPEEVTAENVETGVREQELFLTRKKEQESTLAILQEQIIQRNQELKELKAKQEELKRTYALIQKELAMTVPLVSQGAVSEVEVLRLERQASEMLGQLDGIDLVIPKSKSKLDETKMALQGEKLAFHNKAKAELNDVLAKLEGFSASSVALEDRLKRTLVLSPVHGTINQILVSTIGGVIQPGMDLLEIVPLEDTLLIEARVKPSDIAFLRPDQEAMVKFTAYDFTIYGGIQAQLEHISADSITDEQGNSYYLVRLRTRKNYLGTEAKPLPIIPGMVVSVDILTGKKTILSYLLKPVLRAKHTAMRER</sequence>
<keyword evidence="6 10" id="KW-0812">Transmembrane</keyword>
<proteinExistence type="inferred from homology"/>
<dbReference type="NCBIfam" id="TIGR01843">
    <property type="entry name" value="type_I_hlyD"/>
    <property type="match status" value="1"/>
</dbReference>
<evidence type="ECO:0000313" key="13">
    <source>
        <dbReference type="EMBL" id="MBC8318347.1"/>
    </source>
</evidence>
<evidence type="ECO:0000256" key="3">
    <source>
        <dbReference type="ARBA" id="ARBA00022448"/>
    </source>
</evidence>
<comment type="caution">
    <text evidence="13">The sequence shown here is derived from an EMBL/GenBank/DDBJ whole genome shotgun (WGS) entry which is preliminary data.</text>
</comment>
<dbReference type="Gene3D" id="2.40.30.170">
    <property type="match status" value="1"/>
</dbReference>
<dbReference type="PRINTS" id="PR01490">
    <property type="entry name" value="RTXTOXIND"/>
</dbReference>
<dbReference type="InterPro" id="IPR058982">
    <property type="entry name" value="Beta-barrel_AprE"/>
</dbReference>
<keyword evidence="4" id="KW-1003">Cell membrane</keyword>
<dbReference type="Pfam" id="PF25994">
    <property type="entry name" value="HH_AprE"/>
    <property type="match status" value="1"/>
</dbReference>
<dbReference type="InterPro" id="IPR010129">
    <property type="entry name" value="T1SS_HlyD"/>
</dbReference>
<evidence type="ECO:0000256" key="9">
    <source>
        <dbReference type="SAM" id="Coils"/>
    </source>
</evidence>
<reference evidence="13 14" key="1">
    <citation type="submission" date="2020-08" db="EMBL/GenBank/DDBJ databases">
        <title>Bridging the membrane lipid divide: bacteria of the FCB group superphylum have the potential to synthesize archaeal ether lipids.</title>
        <authorList>
            <person name="Villanueva L."/>
            <person name="Von Meijenfeldt F.A.B."/>
            <person name="Westbye A.B."/>
            <person name="Yadav S."/>
            <person name="Hopmans E.C."/>
            <person name="Dutilh B.E."/>
            <person name="Sinninghe Damste J.S."/>
        </authorList>
    </citation>
    <scope>NUCLEOTIDE SEQUENCE [LARGE SCALE GENOMIC DNA]</scope>
    <source>
        <strain evidence="13">NIOZ-UU47</strain>
    </source>
</reference>
<feature type="domain" description="AprE-like long alpha-helical hairpin" evidence="11">
    <location>
        <begin position="101"/>
        <end position="282"/>
    </location>
</feature>
<feature type="domain" description="AprE-like beta-barrel" evidence="12">
    <location>
        <begin position="325"/>
        <end position="414"/>
    </location>
</feature>
<dbReference type="InterPro" id="IPR050739">
    <property type="entry name" value="MFP"/>
</dbReference>
<accession>A0A8J6NEU7</accession>
<keyword evidence="9" id="KW-0175">Coiled coil</keyword>
<evidence type="ECO:0000256" key="6">
    <source>
        <dbReference type="ARBA" id="ARBA00022692"/>
    </source>
</evidence>
<evidence type="ECO:0000256" key="2">
    <source>
        <dbReference type="ARBA" id="ARBA00009477"/>
    </source>
</evidence>
<dbReference type="PANTHER" id="PTHR30386:SF26">
    <property type="entry name" value="TRANSPORT PROTEIN COMB"/>
    <property type="match status" value="1"/>
</dbReference>
<dbReference type="GO" id="GO:0009306">
    <property type="term" value="P:protein secretion"/>
    <property type="evidence" value="ECO:0007669"/>
    <property type="project" value="InterPro"/>
</dbReference>
<feature type="transmembrane region" description="Helical" evidence="10">
    <location>
        <begin position="26"/>
        <end position="44"/>
    </location>
</feature>
<evidence type="ECO:0000256" key="7">
    <source>
        <dbReference type="ARBA" id="ARBA00022989"/>
    </source>
</evidence>
<evidence type="ECO:0000256" key="5">
    <source>
        <dbReference type="ARBA" id="ARBA00022519"/>
    </source>
</evidence>
<dbReference type="PROSITE" id="PS00543">
    <property type="entry name" value="HLYD_FAMILY"/>
    <property type="match status" value="1"/>
</dbReference>
<comment type="similarity">
    <text evidence="2">Belongs to the membrane fusion protein (MFP) (TC 8.A.1) family.</text>
</comment>
<name>A0A8J6NEU7_9BACT</name>
<dbReference type="GO" id="GO:0005886">
    <property type="term" value="C:plasma membrane"/>
    <property type="evidence" value="ECO:0007669"/>
    <property type="project" value="UniProtKB-SubCell"/>
</dbReference>
<dbReference type="PANTHER" id="PTHR30386">
    <property type="entry name" value="MEMBRANE FUSION SUBUNIT OF EMRAB-TOLC MULTIDRUG EFFLUX PUMP"/>
    <property type="match status" value="1"/>
</dbReference>
<keyword evidence="7 10" id="KW-1133">Transmembrane helix</keyword>
<dbReference type="Pfam" id="PF26002">
    <property type="entry name" value="Beta-barrel_AprE"/>
    <property type="match status" value="1"/>
</dbReference>
<dbReference type="InterPro" id="IPR006144">
    <property type="entry name" value="Secretion_HlyD_CS"/>
</dbReference>
<evidence type="ECO:0000259" key="12">
    <source>
        <dbReference type="Pfam" id="PF26002"/>
    </source>
</evidence>